<keyword evidence="3" id="KW-1185">Reference proteome</keyword>
<sequence length="153" mass="17502">MTELKQYSRTNNLEIKGLPITAMECLETTVHTLGDKLGIEISASDIDVVHPVPTKDKSKSNIVVRFQTRDKVWQCLGKRGFQLLTSILKKTRPVYINEHLCPEFEILLGQTTQRRKEKAWKFSLVQNGRILVRKAENSPIVHLASEDDLKFTV</sequence>
<comment type="caution">
    <text evidence="2">The sequence shown here is derived from an EMBL/GenBank/DDBJ whole genome shotgun (WGS) entry which is preliminary data.</text>
</comment>
<dbReference type="OrthoDB" id="5960234at2759"/>
<reference evidence="2 3" key="1">
    <citation type="journal article" date="2020" name="Cell">
        <title>Large-Scale Comparative Analyses of Tick Genomes Elucidate Their Genetic Diversity and Vector Capacities.</title>
        <authorList>
            <consortium name="Tick Genome and Microbiome Consortium (TIGMIC)"/>
            <person name="Jia N."/>
            <person name="Wang J."/>
            <person name="Shi W."/>
            <person name="Du L."/>
            <person name="Sun Y."/>
            <person name="Zhan W."/>
            <person name="Jiang J.F."/>
            <person name="Wang Q."/>
            <person name="Zhang B."/>
            <person name="Ji P."/>
            <person name="Bell-Sakyi L."/>
            <person name="Cui X.M."/>
            <person name="Yuan T.T."/>
            <person name="Jiang B.G."/>
            <person name="Yang W.F."/>
            <person name="Lam T.T."/>
            <person name="Chang Q.C."/>
            <person name="Ding S.J."/>
            <person name="Wang X.J."/>
            <person name="Zhu J.G."/>
            <person name="Ruan X.D."/>
            <person name="Zhao L."/>
            <person name="Wei J.T."/>
            <person name="Ye R.Z."/>
            <person name="Que T.C."/>
            <person name="Du C.H."/>
            <person name="Zhou Y.H."/>
            <person name="Cheng J.X."/>
            <person name="Dai P.F."/>
            <person name="Guo W.B."/>
            <person name="Han X.H."/>
            <person name="Huang E.J."/>
            <person name="Li L.F."/>
            <person name="Wei W."/>
            <person name="Gao Y.C."/>
            <person name="Liu J.Z."/>
            <person name="Shao H.Z."/>
            <person name="Wang X."/>
            <person name="Wang C.C."/>
            <person name="Yang T.C."/>
            <person name="Huo Q.B."/>
            <person name="Li W."/>
            <person name="Chen H.Y."/>
            <person name="Chen S.E."/>
            <person name="Zhou L.G."/>
            <person name="Ni X.B."/>
            <person name="Tian J.H."/>
            <person name="Sheng Y."/>
            <person name="Liu T."/>
            <person name="Pan Y.S."/>
            <person name="Xia L.Y."/>
            <person name="Li J."/>
            <person name="Zhao F."/>
            <person name="Cao W.C."/>
        </authorList>
    </citation>
    <scope>NUCLEOTIDE SEQUENCE [LARGE SCALE GENOMIC DNA]</scope>
    <source>
        <strain evidence="2">HaeL-2018</strain>
    </source>
</reference>
<dbReference type="VEuPathDB" id="VectorBase:HLOH_045290"/>
<dbReference type="InterPro" id="IPR057251">
    <property type="entry name" value="FP_C"/>
</dbReference>
<evidence type="ECO:0000313" key="2">
    <source>
        <dbReference type="EMBL" id="KAH9361350.1"/>
    </source>
</evidence>
<dbReference type="Pfam" id="PF25298">
    <property type="entry name" value="Baculo_FP_2nd"/>
    <property type="match status" value="1"/>
</dbReference>
<dbReference type="EMBL" id="JABSTR010000001">
    <property type="protein sequence ID" value="KAH9361350.1"/>
    <property type="molecule type" value="Genomic_DNA"/>
</dbReference>
<dbReference type="AlphaFoldDB" id="A0A9J6F776"/>
<protein>
    <recommendedName>
        <fullName evidence="1">FP protein C-terminal domain-containing protein</fullName>
    </recommendedName>
</protein>
<gene>
    <name evidence="2" type="ORF">HPB48_006912</name>
</gene>
<evidence type="ECO:0000313" key="3">
    <source>
        <dbReference type="Proteomes" id="UP000821853"/>
    </source>
</evidence>
<evidence type="ECO:0000259" key="1">
    <source>
        <dbReference type="Pfam" id="PF25298"/>
    </source>
</evidence>
<accession>A0A9J6F776</accession>
<name>A0A9J6F776_HAELO</name>
<feature type="domain" description="FP protein C-terminal" evidence="1">
    <location>
        <begin position="102"/>
        <end position="150"/>
    </location>
</feature>
<dbReference type="Proteomes" id="UP000821853">
    <property type="component" value="Chromosome 1"/>
</dbReference>
<organism evidence="2 3">
    <name type="scientific">Haemaphysalis longicornis</name>
    <name type="common">Bush tick</name>
    <dbReference type="NCBI Taxonomy" id="44386"/>
    <lineage>
        <taxon>Eukaryota</taxon>
        <taxon>Metazoa</taxon>
        <taxon>Ecdysozoa</taxon>
        <taxon>Arthropoda</taxon>
        <taxon>Chelicerata</taxon>
        <taxon>Arachnida</taxon>
        <taxon>Acari</taxon>
        <taxon>Parasitiformes</taxon>
        <taxon>Ixodida</taxon>
        <taxon>Ixodoidea</taxon>
        <taxon>Ixodidae</taxon>
        <taxon>Haemaphysalinae</taxon>
        <taxon>Haemaphysalis</taxon>
    </lineage>
</organism>
<proteinExistence type="predicted"/>